<comment type="function">
    <text evidence="4">Required for normal mitochondrial ribosome function and mitochondrial translation. May play a role in ribosome biogenesis by preventing premature association of the 28S and 39S ribosomal subunits. Interacts with mitochondrial ribosomal protein uL14m (MRPL14), probably blocking formation of intersubunit bridge B8, preventing association of the 28S and 39S ribosomal subunits. Addition to isolated mitochondrial ribosomal subunits partially inhibits translation, probably by interfering with the association of the 28S and 39S ribosomal subunits and the formation of functional ribosomes. May also participate in the assembly and/or regulation of the stability of the large subunit of the mitochondrial ribosome. May function as a ribosomal silencing factor.</text>
</comment>
<dbReference type="KEGG" id="soy:115876564"/>
<dbReference type="GO" id="GO:0017148">
    <property type="term" value="P:negative regulation of translation"/>
    <property type="evidence" value="ECO:0007669"/>
    <property type="project" value="TreeGrafter"/>
</dbReference>
<dbReference type="NCBIfam" id="TIGR00090">
    <property type="entry name" value="rsfS_iojap_ybeB"/>
    <property type="match status" value="1"/>
</dbReference>
<proteinExistence type="inferred from homology"/>
<dbReference type="Gene3D" id="3.30.460.10">
    <property type="entry name" value="Beta Polymerase, domain 2"/>
    <property type="match status" value="1"/>
</dbReference>
<reference evidence="7" key="1">
    <citation type="submission" date="2025-08" db="UniProtKB">
        <authorList>
            <consortium name="RefSeq"/>
        </authorList>
    </citation>
    <scope>IDENTIFICATION</scope>
    <source>
        <tissue evidence="7">Gonads</tissue>
    </source>
</reference>
<dbReference type="AlphaFoldDB" id="A0A6J2XBB8"/>
<sequence length="231" mass="26891">MFSVLHIPKNSGRFVRLFKKRNYDVYNFVKCKFSRSLSNYKEKSIDLYQDNEDPETEVVLDLKKEKYLSDLEETNGNKSEKLLGLNLERGIYGVYDIEDLVDTLHKENAEDLFVAAVPKEINYVDYIVLVSGKSVRHMQAIAQFVRRVYKHKKLSTDIFPRLEGEDSKDWIAIDLGNIALHIFSHKARKLYDLDLLWSVGPKYDDEYNKKEPVSEILEKYSTHLGGFQPAS</sequence>
<dbReference type="GeneID" id="115876564"/>
<evidence type="ECO:0000313" key="7">
    <source>
        <dbReference type="RefSeq" id="XP_030748235.1"/>
    </source>
</evidence>
<evidence type="ECO:0000256" key="3">
    <source>
        <dbReference type="ARBA" id="ARBA00023128"/>
    </source>
</evidence>
<name>A0A6J2XBB8_SITOR</name>
<evidence type="ECO:0000256" key="4">
    <source>
        <dbReference type="ARBA" id="ARBA00053669"/>
    </source>
</evidence>
<gene>
    <name evidence="7" type="primary">LOC115876564</name>
</gene>
<dbReference type="PANTHER" id="PTHR21043">
    <property type="entry name" value="IOJAP SUPERFAMILY ORTHOLOG"/>
    <property type="match status" value="1"/>
</dbReference>
<dbReference type="PANTHER" id="PTHR21043:SF0">
    <property type="entry name" value="MITOCHONDRIAL ASSEMBLY OF RIBOSOMAL LARGE SUBUNIT PROTEIN 1"/>
    <property type="match status" value="1"/>
</dbReference>
<dbReference type="RefSeq" id="XP_030748235.1">
    <property type="nucleotide sequence ID" value="XM_030892375.1"/>
</dbReference>
<dbReference type="InParanoid" id="A0A6J2XBB8"/>
<dbReference type="FunCoup" id="A0A6J2XBB8">
    <property type="interactions" value="643"/>
</dbReference>
<comment type="subcellular location">
    <subcellularLocation>
        <location evidence="1">Mitochondrion</location>
    </subcellularLocation>
</comment>
<dbReference type="GO" id="GO:0005739">
    <property type="term" value="C:mitochondrion"/>
    <property type="evidence" value="ECO:0007669"/>
    <property type="project" value="UniProtKB-SubCell"/>
</dbReference>
<dbReference type="GO" id="GO:0043023">
    <property type="term" value="F:ribosomal large subunit binding"/>
    <property type="evidence" value="ECO:0007669"/>
    <property type="project" value="TreeGrafter"/>
</dbReference>
<evidence type="ECO:0000256" key="1">
    <source>
        <dbReference type="ARBA" id="ARBA00004173"/>
    </source>
</evidence>
<evidence type="ECO:0000256" key="2">
    <source>
        <dbReference type="ARBA" id="ARBA00010574"/>
    </source>
</evidence>
<keyword evidence="3" id="KW-0496">Mitochondrion</keyword>
<dbReference type="InterPro" id="IPR043519">
    <property type="entry name" value="NT_sf"/>
</dbReference>
<evidence type="ECO:0000256" key="5">
    <source>
        <dbReference type="ARBA" id="ARBA00073331"/>
    </source>
</evidence>
<evidence type="ECO:0000313" key="6">
    <source>
        <dbReference type="Proteomes" id="UP000504635"/>
    </source>
</evidence>
<dbReference type="InterPro" id="IPR004394">
    <property type="entry name" value="Iojap/RsfS/C7orf30"/>
</dbReference>
<dbReference type="CTD" id="136040730"/>
<dbReference type="OrthoDB" id="21330at2759"/>
<protein>
    <recommendedName>
        <fullName evidence="5">Mitochondrial assembly of ribosomal large subunit protein 1</fullName>
    </recommendedName>
</protein>
<accession>A0A6J2XBB8</accession>
<dbReference type="SUPFAM" id="SSF81301">
    <property type="entry name" value="Nucleotidyltransferase"/>
    <property type="match status" value="1"/>
</dbReference>
<organism evidence="6 7">
    <name type="scientific">Sitophilus oryzae</name>
    <name type="common">Rice weevil</name>
    <name type="synonym">Curculio oryzae</name>
    <dbReference type="NCBI Taxonomy" id="7048"/>
    <lineage>
        <taxon>Eukaryota</taxon>
        <taxon>Metazoa</taxon>
        <taxon>Ecdysozoa</taxon>
        <taxon>Arthropoda</taxon>
        <taxon>Hexapoda</taxon>
        <taxon>Insecta</taxon>
        <taxon>Pterygota</taxon>
        <taxon>Neoptera</taxon>
        <taxon>Endopterygota</taxon>
        <taxon>Coleoptera</taxon>
        <taxon>Polyphaga</taxon>
        <taxon>Cucujiformia</taxon>
        <taxon>Curculionidae</taxon>
        <taxon>Dryophthorinae</taxon>
        <taxon>Sitophilus</taxon>
    </lineage>
</organism>
<dbReference type="HAMAP" id="MF_01477">
    <property type="entry name" value="Iojap_RsfS"/>
    <property type="match status" value="1"/>
</dbReference>
<dbReference type="FunFam" id="3.30.460.10:FF:000018">
    <property type="entry name" value="Mitochondrial assembly of ribosomal large subunit 1"/>
    <property type="match status" value="1"/>
</dbReference>
<dbReference type="Proteomes" id="UP000504635">
    <property type="component" value="Unplaced"/>
</dbReference>
<keyword evidence="6" id="KW-1185">Reference proteome</keyword>
<dbReference type="GO" id="GO:0090071">
    <property type="term" value="P:negative regulation of ribosome biogenesis"/>
    <property type="evidence" value="ECO:0007669"/>
    <property type="project" value="TreeGrafter"/>
</dbReference>
<comment type="similarity">
    <text evidence="2">Belongs to the Iojap/RsfS family.</text>
</comment>
<dbReference type="Pfam" id="PF02410">
    <property type="entry name" value="RsfS"/>
    <property type="match status" value="1"/>
</dbReference>